<accession>A0A010RXW8</accession>
<sequence length="247" mass="27216">MKEVSHTSVTDQLTQKILGCTYIVARLEILKKRLETPKQYRVPVMVVEREPRAEERQEMLQHKVPASSAHGFKLRLNDRCAGCLQPVKSPNYGTTSVQTLKFLRNQGGKANGGGPGLIVSPSREVHVPKYLVAEGLRNPHLEFSTKYSVLSSPRVPQLDFQPWAQLMSHNAAAGQARRHVAAQVVIHGSVWMASPLKPYVHPTTYRSPSSVCLSVSVTTHPLPYLKVPTDACSGVHGAAKHYCGLRA</sequence>
<dbReference type="EMBL" id="JARH01000263">
    <property type="protein sequence ID" value="EXF83094.1"/>
    <property type="molecule type" value="Genomic_DNA"/>
</dbReference>
<dbReference type="Proteomes" id="UP000020467">
    <property type="component" value="Unassembled WGS sequence"/>
</dbReference>
<proteinExistence type="predicted"/>
<name>A0A010RXW8_9PEZI</name>
<dbReference type="AlphaFoldDB" id="A0A010RXW8"/>
<comment type="caution">
    <text evidence="1">The sequence shown here is derived from an EMBL/GenBank/DDBJ whole genome shotgun (WGS) entry which is preliminary data.</text>
</comment>
<organism evidence="1 2">
    <name type="scientific">Colletotrichum fioriniae PJ7</name>
    <dbReference type="NCBI Taxonomy" id="1445577"/>
    <lineage>
        <taxon>Eukaryota</taxon>
        <taxon>Fungi</taxon>
        <taxon>Dikarya</taxon>
        <taxon>Ascomycota</taxon>
        <taxon>Pezizomycotina</taxon>
        <taxon>Sordariomycetes</taxon>
        <taxon>Hypocreomycetidae</taxon>
        <taxon>Glomerellales</taxon>
        <taxon>Glomerellaceae</taxon>
        <taxon>Colletotrichum</taxon>
        <taxon>Colletotrichum acutatum species complex</taxon>
    </lineage>
</organism>
<reference evidence="1 2" key="1">
    <citation type="submission" date="2014-02" db="EMBL/GenBank/DDBJ databases">
        <title>The genome sequence of Colletotrichum fioriniae PJ7.</title>
        <authorList>
            <person name="Baroncelli R."/>
            <person name="Thon M.R."/>
        </authorList>
    </citation>
    <scope>NUCLEOTIDE SEQUENCE [LARGE SCALE GENOMIC DNA]</scope>
    <source>
        <strain evidence="1 2">PJ7</strain>
    </source>
</reference>
<dbReference type="KEGG" id="cfj:CFIO01_06990"/>
<evidence type="ECO:0000313" key="2">
    <source>
        <dbReference type="Proteomes" id="UP000020467"/>
    </source>
</evidence>
<gene>
    <name evidence="1" type="ORF">CFIO01_06990</name>
</gene>
<evidence type="ECO:0000313" key="1">
    <source>
        <dbReference type="EMBL" id="EXF83094.1"/>
    </source>
</evidence>
<protein>
    <submittedName>
        <fullName evidence="1">Uncharacterized protein</fullName>
    </submittedName>
</protein>
<keyword evidence="2" id="KW-1185">Reference proteome</keyword>
<dbReference type="HOGENOM" id="CLU_1124433_0_0_1"/>